<evidence type="ECO:0000313" key="3">
    <source>
        <dbReference type="Proteomes" id="UP001396334"/>
    </source>
</evidence>
<comment type="caution">
    <text evidence="2">The sequence shown here is derived from an EMBL/GenBank/DDBJ whole genome shotgun (WGS) entry which is preliminary data.</text>
</comment>
<evidence type="ECO:0000313" key="2">
    <source>
        <dbReference type="EMBL" id="KAK8999993.1"/>
    </source>
</evidence>
<sequence length="619" mass="69846">MCESKVRSSFGRRFGRLGWPSPGYRNLVAGADRIWNKVHSCVWNGGCTVSTHFFPFLQGPARRIALVDRYMDASKVGEGCRYKVFDKVVDVAWVMFWYEGEGSGLPAVKFCRLKGFGSEWQLEMDNGKWLGTKGRLIRERTEGSRTFRRGDEGQRLKVSKMGKERLRGYEPKGKIWRKGDGDLGNMSKVDMEEIGVGRQRSGRLKTITCQAGEDVEHEWCKADTCGQRQGIRWAVEETFPDKSEWDNLDGLELLWGRPKNVTDRWCFGPESWNNPKAKGYGLIGSYNWVVGDSLCRQVGSAPMVDEWVLAPNGLDNITRGGLLLVVQWDKRKREGPHRCRRENFERGERLIKVEGDFAWDLSQSLRNISGKREEGCDTGGGPGNGELYIVRLVRVWNVRWGEDLRGNIRVGFSLGNTTHRRIAIFKWSYQEYMAEEVAKQMENLKFSEEELTDVGDGEMLLHGNGEDTGKWLVGKLISPEIVDTGVLIRGPFQYGEWLKVDMGRQGAPKKKLGIVYKGVTGKTEALMSKEGGAENRMQEIGKETTRNDRGKMEMSGGSRIRGAKRSLQGKNEVCNPFTTKRSRQGFTSGGAEEDEVSEVTSPIKNIPAVEAASQPRREP</sequence>
<keyword evidence="3" id="KW-1185">Reference proteome</keyword>
<evidence type="ECO:0000256" key="1">
    <source>
        <dbReference type="SAM" id="MobiDB-lite"/>
    </source>
</evidence>
<evidence type="ECO:0008006" key="4">
    <source>
        <dbReference type="Google" id="ProtNLM"/>
    </source>
</evidence>
<gene>
    <name evidence="2" type="ORF">V6N11_082131</name>
</gene>
<organism evidence="2 3">
    <name type="scientific">Hibiscus sabdariffa</name>
    <name type="common">roselle</name>
    <dbReference type="NCBI Taxonomy" id="183260"/>
    <lineage>
        <taxon>Eukaryota</taxon>
        <taxon>Viridiplantae</taxon>
        <taxon>Streptophyta</taxon>
        <taxon>Embryophyta</taxon>
        <taxon>Tracheophyta</taxon>
        <taxon>Spermatophyta</taxon>
        <taxon>Magnoliopsida</taxon>
        <taxon>eudicotyledons</taxon>
        <taxon>Gunneridae</taxon>
        <taxon>Pentapetalae</taxon>
        <taxon>rosids</taxon>
        <taxon>malvids</taxon>
        <taxon>Malvales</taxon>
        <taxon>Malvaceae</taxon>
        <taxon>Malvoideae</taxon>
        <taxon>Hibiscus</taxon>
    </lineage>
</organism>
<dbReference type="EMBL" id="JBBPBN010000038">
    <property type="protein sequence ID" value="KAK8999993.1"/>
    <property type="molecule type" value="Genomic_DNA"/>
</dbReference>
<protein>
    <recommendedName>
        <fullName evidence="4">DUF4283 domain-containing protein</fullName>
    </recommendedName>
</protein>
<proteinExistence type="predicted"/>
<feature type="region of interest" description="Disordered" evidence="1">
    <location>
        <begin position="567"/>
        <end position="619"/>
    </location>
</feature>
<accession>A0ABR2QH41</accession>
<dbReference type="Proteomes" id="UP001396334">
    <property type="component" value="Unassembled WGS sequence"/>
</dbReference>
<reference evidence="2 3" key="1">
    <citation type="journal article" date="2024" name="G3 (Bethesda)">
        <title>Genome assembly of Hibiscus sabdariffa L. provides insights into metabolisms of medicinal natural products.</title>
        <authorList>
            <person name="Kim T."/>
        </authorList>
    </citation>
    <scope>NUCLEOTIDE SEQUENCE [LARGE SCALE GENOMIC DNA]</scope>
    <source>
        <strain evidence="2">TK-2024</strain>
        <tissue evidence="2">Old leaves</tissue>
    </source>
</reference>
<name>A0ABR2QH41_9ROSI</name>